<dbReference type="Proteomes" id="UP000050969">
    <property type="component" value="Unassembled WGS sequence"/>
</dbReference>
<dbReference type="RefSeq" id="WP_056992268.1">
    <property type="nucleotide sequence ID" value="NZ_JQCE01000005.1"/>
</dbReference>
<dbReference type="Gene3D" id="3.40.50.720">
    <property type="entry name" value="NAD(P)-binding Rossmann-like Domain"/>
    <property type="match status" value="1"/>
</dbReference>
<evidence type="ECO:0000256" key="1">
    <source>
        <dbReference type="ARBA" id="ARBA00023002"/>
    </source>
</evidence>
<dbReference type="PANTHER" id="PTHR43157:SF31">
    <property type="entry name" value="PHOSPHATIDYLINOSITOL-GLYCAN BIOSYNTHESIS CLASS F PROTEIN"/>
    <property type="match status" value="1"/>
</dbReference>
<reference evidence="2 3" key="1">
    <citation type="journal article" date="2015" name="Genome Announc.">
        <title>Expanding the biotechnology potential of lactobacilli through comparative genomics of 213 strains and associated genera.</title>
        <authorList>
            <person name="Sun Z."/>
            <person name="Harris H.M."/>
            <person name="McCann A."/>
            <person name="Guo C."/>
            <person name="Argimon S."/>
            <person name="Zhang W."/>
            <person name="Yang X."/>
            <person name="Jeffery I.B."/>
            <person name="Cooney J.C."/>
            <person name="Kagawa T.F."/>
            <person name="Liu W."/>
            <person name="Song Y."/>
            <person name="Salvetti E."/>
            <person name="Wrobel A."/>
            <person name="Rasinkangas P."/>
            <person name="Parkhill J."/>
            <person name="Rea M.C."/>
            <person name="O'Sullivan O."/>
            <person name="Ritari J."/>
            <person name="Douillard F.P."/>
            <person name="Paul Ross R."/>
            <person name="Yang R."/>
            <person name="Briner A.E."/>
            <person name="Felis G.E."/>
            <person name="de Vos W.M."/>
            <person name="Barrangou R."/>
            <person name="Klaenhammer T.R."/>
            <person name="Caufield P.W."/>
            <person name="Cui Y."/>
            <person name="Zhang H."/>
            <person name="O'Toole P.W."/>
        </authorList>
    </citation>
    <scope>NUCLEOTIDE SEQUENCE [LARGE SCALE GENOMIC DNA]</scope>
    <source>
        <strain evidence="2 3">DSM 24301</strain>
    </source>
</reference>
<evidence type="ECO:0000313" key="3">
    <source>
        <dbReference type="Proteomes" id="UP000050969"/>
    </source>
</evidence>
<dbReference type="SUPFAM" id="SSF51735">
    <property type="entry name" value="NAD(P)-binding Rossmann-fold domains"/>
    <property type="match status" value="1"/>
</dbReference>
<keyword evidence="1" id="KW-0560">Oxidoreductase</keyword>
<dbReference type="AlphaFoldDB" id="A0A0R2MXQ0"/>
<dbReference type="PANTHER" id="PTHR43157">
    <property type="entry name" value="PHOSPHATIDYLINOSITOL-GLYCAN BIOSYNTHESIS CLASS F PROTEIN-RELATED"/>
    <property type="match status" value="1"/>
</dbReference>
<gene>
    <name evidence="2" type="ORF">IV56_GL001558</name>
</gene>
<dbReference type="PATRIC" id="fig|1293598.4.peg.1623"/>
<organism evidence="2 3">
    <name type="scientific">Lacticaseibacillus saniviri JCM 17471 = DSM 24301</name>
    <dbReference type="NCBI Taxonomy" id="1293598"/>
    <lineage>
        <taxon>Bacteria</taxon>
        <taxon>Bacillati</taxon>
        <taxon>Bacillota</taxon>
        <taxon>Bacilli</taxon>
        <taxon>Lactobacillales</taxon>
        <taxon>Lactobacillaceae</taxon>
        <taxon>Lacticaseibacillus</taxon>
    </lineage>
</organism>
<dbReference type="STRING" id="1293598.IV56_GL001558"/>
<proteinExistence type="predicted"/>
<protein>
    <submittedName>
        <fullName evidence="2">Short-chain dehydrogenase oxidoreductase</fullName>
    </submittedName>
</protein>
<dbReference type="PRINTS" id="PR00081">
    <property type="entry name" value="GDHRDH"/>
</dbReference>
<name>A0A0R2MXQ0_9LACO</name>
<dbReference type="InterPro" id="IPR036291">
    <property type="entry name" value="NAD(P)-bd_dom_sf"/>
</dbReference>
<sequence length="275" mass="30225">MTNTKIAIVAGGTSGVGKRTAIDLAKKQVHVIIIGSNSQKGETALQEIKAEAPTAEVEFIQADLSRRQNINQLATQLSQRIDHIDILVTTMGGLFNHYQETADQLDLNIVINYWAHYWLITALEPLLTAAPQSRVLVVGALPTIVNHITPHLPELHPKVQDYNSNRVSTDTLLARVLMVRGLADHWQNSTITVNLFHPGNVPDSSYGAESNLWFKALGQILARFSTKNSNVGSRLALEPAFAKQSGSFYDDKARLVPWNKKYTLALAQQLLAASA</sequence>
<dbReference type="InterPro" id="IPR002347">
    <property type="entry name" value="SDR_fam"/>
</dbReference>
<keyword evidence="3" id="KW-1185">Reference proteome</keyword>
<evidence type="ECO:0000313" key="2">
    <source>
        <dbReference type="EMBL" id="KRO18424.1"/>
    </source>
</evidence>
<dbReference type="EMBL" id="JQCE01000005">
    <property type="protein sequence ID" value="KRO18424.1"/>
    <property type="molecule type" value="Genomic_DNA"/>
</dbReference>
<accession>A0A0R2MXQ0</accession>
<dbReference type="Pfam" id="PF00106">
    <property type="entry name" value="adh_short"/>
    <property type="match status" value="1"/>
</dbReference>
<dbReference type="GO" id="GO:0016491">
    <property type="term" value="F:oxidoreductase activity"/>
    <property type="evidence" value="ECO:0007669"/>
    <property type="project" value="UniProtKB-KW"/>
</dbReference>
<comment type="caution">
    <text evidence="2">The sequence shown here is derived from an EMBL/GenBank/DDBJ whole genome shotgun (WGS) entry which is preliminary data.</text>
</comment>